<proteinExistence type="inferred from homology"/>
<dbReference type="CDD" id="cd16393">
    <property type="entry name" value="SPO0J_N"/>
    <property type="match status" value="1"/>
</dbReference>
<evidence type="ECO:0000256" key="1">
    <source>
        <dbReference type="ARBA" id="ARBA00006295"/>
    </source>
</evidence>
<dbReference type="InterPro" id="IPR036086">
    <property type="entry name" value="ParB/Sulfiredoxin_sf"/>
</dbReference>
<protein>
    <submittedName>
        <fullName evidence="3">ParB/RepB/Spo0J family partition protein</fullName>
    </submittedName>
</protein>
<dbReference type="PANTHER" id="PTHR33375:SF7">
    <property type="entry name" value="CHROMOSOME 2-PARTITIONING PROTEIN PARB-RELATED"/>
    <property type="match status" value="1"/>
</dbReference>
<dbReference type="RefSeq" id="WP_380076325.1">
    <property type="nucleotide sequence ID" value="NZ_JBHRZF010000047.1"/>
</dbReference>
<sequence length="308" mass="34725">MSKTKPNPAMQAAIARAQKAQNGIQAAEVRHVPVDYLRLEQIESSPYQARKDFQNIEELAEDIRANGVLQPVLVRPLGHDRYQLVAGERRWRASKLSEQATIPAVIREMTDLEARTHGLRENLQREDLNAYELARAVVELVAVQTGRPVQEVQAELGGASPTGETLDVLEEALQLVNKELTYLSFRRNYLALLRLPEQLVSAIEQGASYSAVLALRAATEKEQKEWLPRVISGEWSRRQIQQAIAQRQREQVPTPDMGEVNWKKQIQVLNQQLTPERLSKLKPSQSKQAQKLLDALAKLLQESHEGSA</sequence>
<accession>A0ABV8A449</accession>
<dbReference type="Gene3D" id="1.10.10.2830">
    <property type="match status" value="1"/>
</dbReference>
<dbReference type="SMART" id="SM00470">
    <property type="entry name" value="ParB"/>
    <property type="match status" value="1"/>
</dbReference>
<keyword evidence="4" id="KW-1185">Reference proteome</keyword>
<evidence type="ECO:0000259" key="2">
    <source>
        <dbReference type="SMART" id="SM00470"/>
    </source>
</evidence>
<dbReference type="InterPro" id="IPR050336">
    <property type="entry name" value="Chromosome_partition/occlusion"/>
</dbReference>
<dbReference type="InterPro" id="IPR003115">
    <property type="entry name" value="ParB_N"/>
</dbReference>
<dbReference type="SUPFAM" id="SSF109709">
    <property type="entry name" value="KorB DNA-binding domain-like"/>
    <property type="match status" value="1"/>
</dbReference>
<dbReference type="PANTHER" id="PTHR33375">
    <property type="entry name" value="CHROMOSOME-PARTITIONING PROTEIN PARB-RELATED"/>
    <property type="match status" value="1"/>
</dbReference>
<feature type="domain" description="ParB-like N-terminal" evidence="2">
    <location>
        <begin position="35"/>
        <end position="123"/>
    </location>
</feature>
<dbReference type="SUPFAM" id="SSF110849">
    <property type="entry name" value="ParB/Sulfiredoxin"/>
    <property type="match status" value="1"/>
</dbReference>
<dbReference type="Gene3D" id="3.90.1530.30">
    <property type="match status" value="1"/>
</dbReference>
<dbReference type="Proteomes" id="UP001595748">
    <property type="component" value="Unassembled WGS sequence"/>
</dbReference>
<gene>
    <name evidence="3" type="ORF">ACFOPQ_05275</name>
</gene>
<evidence type="ECO:0000313" key="3">
    <source>
        <dbReference type="EMBL" id="MFC3860175.1"/>
    </source>
</evidence>
<dbReference type="NCBIfam" id="TIGR00180">
    <property type="entry name" value="parB_part"/>
    <property type="match status" value="1"/>
</dbReference>
<dbReference type="Pfam" id="PF02195">
    <property type="entry name" value="ParB_N"/>
    <property type="match status" value="1"/>
</dbReference>
<reference evidence="4" key="1">
    <citation type="journal article" date="2019" name="Int. J. Syst. Evol. Microbiol.">
        <title>The Global Catalogue of Microorganisms (GCM) 10K type strain sequencing project: providing services to taxonomists for standard genome sequencing and annotation.</title>
        <authorList>
            <consortium name="The Broad Institute Genomics Platform"/>
            <consortium name="The Broad Institute Genome Sequencing Center for Infectious Disease"/>
            <person name="Wu L."/>
            <person name="Ma J."/>
        </authorList>
    </citation>
    <scope>NUCLEOTIDE SEQUENCE [LARGE SCALE GENOMIC DNA]</scope>
    <source>
        <strain evidence="4">CCTCC AB 2013263</strain>
    </source>
</reference>
<organism evidence="3 4">
    <name type="scientific">Deinococcus antarcticus</name>
    <dbReference type="NCBI Taxonomy" id="1298767"/>
    <lineage>
        <taxon>Bacteria</taxon>
        <taxon>Thermotogati</taxon>
        <taxon>Deinococcota</taxon>
        <taxon>Deinococci</taxon>
        <taxon>Deinococcales</taxon>
        <taxon>Deinococcaceae</taxon>
        <taxon>Deinococcus</taxon>
    </lineage>
</organism>
<dbReference type="EMBL" id="JBHRZF010000047">
    <property type="protein sequence ID" value="MFC3860175.1"/>
    <property type="molecule type" value="Genomic_DNA"/>
</dbReference>
<comment type="caution">
    <text evidence="3">The sequence shown here is derived from an EMBL/GenBank/DDBJ whole genome shotgun (WGS) entry which is preliminary data.</text>
</comment>
<evidence type="ECO:0000313" key="4">
    <source>
        <dbReference type="Proteomes" id="UP001595748"/>
    </source>
</evidence>
<dbReference type="InterPro" id="IPR004437">
    <property type="entry name" value="ParB/RepB/Spo0J"/>
</dbReference>
<comment type="similarity">
    <text evidence="1">Belongs to the ParB family.</text>
</comment>
<name>A0ABV8A449_9DEIO</name>